<dbReference type="Proteomes" id="UP001150238">
    <property type="component" value="Unassembled WGS sequence"/>
</dbReference>
<comment type="caution">
    <text evidence="2">The sequence shown here is derived from an EMBL/GenBank/DDBJ whole genome shotgun (WGS) entry which is preliminary data.</text>
</comment>
<feature type="domain" description="DUF6570" evidence="1">
    <location>
        <begin position="1"/>
        <end position="111"/>
    </location>
</feature>
<dbReference type="EMBL" id="JANVFS010000007">
    <property type="protein sequence ID" value="KAJ4489691.1"/>
    <property type="molecule type" value="Genomic_DNA"/>
</dbReference>
<dbReference type="Pfam" id="PF20209">
    <property type="entry name" value="DUF6570"/>
    <property type="match status" value="1"/>
</dbReference>
<evidence type="ECO:0000313" key="3">
    <source>
        <dbReference type="Proteomes" id="UP001150238"/>
    </source>
</evidence>
<gene>
    <name evidence="2" type="ORF">C8J55DRAFT_396414</name>
</gene>
<evidence type="ECO:0000259" key="1">
    <source>
        <dbReference type="Pfam" id="PF20209"/>
    </source>
</evidence>
<feature type="non-terminal residue" evidence="2">
    <location>
        <position position="240"/>
    </location>
</feature>
<dbReference type="AlphaFoldDB" id="A0A9W9ASU4"/>
<accession>A0A9W9ASU4</accession>
<sequence>MISRCRAKSWIIQLKEENGFVTPTNQRGLKGNIIIFPQKVSSVIKTLPPSLEELSQPICVIFVGSSRPSDEWLRKQARPLTVRPAKVRAALMWLKMHNKWYKDIEINNDLLHSLPDEFSLPVHVEHVVPDDMNESLTAGYDRSSINPDELQGTGPSFESVVIADVDGNATVNELRAAAMRHIKKGGSYAEIPHEVNPVNEFFNPSMFPMIYPTLFPFGIGGFEDHHRACPLSMKRHVKHL</sequence>
<protein>
    <recommendedName>
        <fullName evidence="1">DUF6570 domain-containing protein</fullName>
    </recommendedName>
</protein>
<name>A0A9W9ASU4_9AGAR</name>
<dbReference type="InterPro" id="IPR046700">
    <property type="entry name" value="DUF6570"/>
</dbReference>
<reference evidence="2" key="2">
    <citation type="journal article" date="2023" name="Proc. Natl. Acad. Sci. U.S.A.">
        <title>A global phylogenomic analysis of the shiitake genus Lentinula.</title>
        <authorList>
            <person name="Sierra-Patev S."/>
            <person name="Min B."/>
            <person name="Naranjo-Ortiz M."/>
            <person name="Looney B."/>
            <person name="Konkel Z."/>
            <person name="Slot J.C."/>
            <person name="Sakamoto Y."/>
            <person name="Steenwyk J.L."/>
            <person name="Rokas A."/>
            <person name="Carro J."/>
            <person name="Camarero S."/>
            <person name="Ferreira P."/>
            <person name="Molpeceres G."/>
            <person name="Ruiz-Duenas F.J."/>
            <person name="Serrano A."/>
            <person name="Henrissat B."/>
            <person name="Drula E."/>
            <person name="Hughes K.W."/>
            <person name="Mata J.L."/>
            <person name="Ishikawa N.K."/>
            <person name="Vargas-Isla R."/>
            <person name="Ushijima S."/>
            <person name="Smith C.A."/>
            <person name="Donoghue J."/>
            <person name="Ahrendt S."/>
            <person name="Andreopoulos W."/>
            <person name="He G."/>
            <person name="LaButti K."/>
            <person name="Lipzen A."/>
            <person name="Ng V."/>
            <person name="Riley R."/>
            <person name="Sandor L."/>
            <person name="Barry K."/>
            <person name="Martinez A.T."/>
            <person name="Xiao Y."/>
            <person name="Gibbons J.G."/>
            <person name="Terashima K."/>
            <person name="Grigoriev I.V."/>
            <person name="Hibbett D."/>
        </authorList>
    </citation>
    <scope>NUCLEOTIDE SEQUENCE</scope>
    <source>
        <strain evidence="2">Sp2 HRB7682 ss15</strain>
    </source>
</reference>
<evidence type="ECO:0000313" key="2">
    <source>
        <dbReference type="EMBL" id="KAJ4489691.1"/>
    </source>
</evidence>
<reference evidence="2" key="1">
    <citation type="submission" date="2022-08" db="EMBL/GenBank/DDBJ databases">
        <authorList>
            <consortium name="DOE Joint Genome Institute"/>
            <person name="Min B."/>
            <person name="Riley R."/>
            <person name="Sierra-Patev S."/>
            <person name="Naranjo-Ortiz M."/>
            <person name="Looney B."/>
            <person name="Konkel Z."/>
            <person name="Slot J.C."/>
            <person name="Sakamoto Y."/>
            <person name="Steenwyk J.L."/>
            <person name="Rokas A."/>
            <person name="Carro J."/>
            <person name="Camarero S."/>
            <person name="Ferreira P."/>
            <person name="Molpeceres G."/>
            <person name="Ruiz-Duenas F.J."/>
            <person name="Serrano A."/>
            <person name="Henrissat B."/>
            <person name="Drula E."/>
            <person name="Hughes K.W."/>
            <person name="Mata J.L."/>
            <person name="Ishikawa N.K."/>
            <person name="Vargas-Isla R."/>
            <person name="Ushijima S."/>
            <person name="Smith C.A."/>
            <person name="Ahrendt S."/>
            <person name="Andreopoulos W."/>
            <person name="He G."/>
            <person name="Labutti K."/>
            <person name="Lipzen A."/>
            <person name="Ng V."/>
            <person name="Sandor L."/>
            <person name="Barry K."/>
            <person name="Martinez A.T."/>
            <person name="Xiao Y."/>
            <person name="Gibbons J.G."/>
            <person name="Terashima K."/>
            <person name="Hibbett D.S."/>
            <person name="Grigoriev I.V."/>
        </authorList>
    </citation>
    <scope>NUCLEOTIDE SEQUENCE</scope>
    <source>
        <strain evidence="2">Sp2 HRB7682 ss15</strain>
    </source>
</reference>
<organism evidence="2 3">
    <name type="scientific">Lentinula lateritia</name>
    <dbReference type="NCBI Taxonomy" id="40482"/>
    <lineage>
        <taxon>Eukaryota</taxon>
        <taxon>Fungi</taxon>
        <taxon>Dikarya</taxon>
        <taxon>Basidiomycota</taxon>
        <taxon>Agaricomycotina</taxon>
        <taxon>Agaricomycetes</taxon>
        <taxon>Agaricomycetidae</taxon>
        <taxon>Agaricales</taxon>
        <taxon>Marasmiineae</taxon>
        <taxon>Omphalotaceae</taxon>
        <taxon>Lentinula</taxon>
    </lineage>
</organism>
<proteinExistence type="predicted"/>